<evidence type="ECO:0000256" key="6">
    <source>
        <dbReference type="ARBA" id="ARBA00023136"/>
    </source>
</evidence>
<dbReference type="PANTHER" id="PTHR31272:SF4">
    <property type="entry name" value="CYTOCHROME C-TYPE BIOGENESIS PROTEIN HI_1454-RELATED"/>
    <property type="match status" value="1"/>
</dbReference>
<feature type="transmembrane region" description="Helical" evidence="8">
    <location>
        <begin position="137"/>
        <end position="164"/>
    </location>
</feature>
<feature type="transmembrane region" description="Helical" evidence="8">
    <location>
        <begin position="59"/>
        <end position="82"/>
    </location>
</feature>
<keyword evidence="6 8" id="KW-0472">Membrane</keyword>
<keyword evidence="3" id="KW-1003">Cell membrane</keyword>
<gene>
    <name evidence="10" type="ORF">UF10_08590</name>
</gene>
<dbReference type="Gene3D" id="3.40.30.10">
    <property type="entry name" value="Glutaredoxin"/>
    <property type="match status" value="1"/>
</dbReference>
<organism evidence="10 11">
    <name type="scientific">Peptostreptococcus russellii</name>
    <dbReference type="NCBI Taxonomy" id="215200"/>
    <lineage>
        <taxon>Bacteria</taxon>
        <taxon>Bacillati</taxon>
        <taxon>Bacillota</taxon>
        <taxon>Clostridia</taxon>
        <taxon>Peptostreptococcales</taxon>
        <taxon>Peptostreptococcaceae</taxon>
        <taxon>Peptostreptococcus</taxon>
    </lineage>
</organism>
<feature type="transmembrane region" description="Helical" evidence="8">
    <location>
        <begin position="94"/>
        <end position="116"/>
    </location>
</feature>
<keyword evidence="4 8" id="KW-0812">Transmembrane</keyword>
<feature type="compositionally biased region" description="Basic and acidic residues" evidence="7">
    <location>
        <begin position="248"/>
        <end position="284"/>
    </location>
</feature>
<dbReference type="InterPro" id="IPR017937">
    <property type="entry name" value="Thioredoxin_CS"/>
</dbReference>
<dbReference type="Pfam" id="PF00578">
    <property type="entry name" value="AhpC-TSA"/>
    <property type="match status" value="1"/>
</dbReference>
<name>A0A2P7PZ44_9FIRM</name>
<dbReference type="PANTHER" id="PTHR31272">
    <property type="entry name" value="CYTOCHROME C-TYPE BIOGENESIS PROTEIN HI_1454-RELATED"/>
    <property type="match status" value="1"/>
</dbReference>
<dbReference type="PROSITE" id="PS51352">
    <property type="entry name" value="THIOREDOXIN_2"/>
    <property type="match status" value="1"/>
</dbReference>
<dbReference type="InterPro" id="IPR013766">
    <property type="entry name" value="Thioredoxin_domain"/>
</dbReference>
<comment type="similarity">
    <text evidence="2">Belongs to the DsbD family.</text>
</comment>
<evidence type="ECO:0000256" key="1">
    <source>
        <dbReference type="ARBA" id="ARBA00004651"/>
    </source>
</evidence>
<dbReference type="InterPro" id="IPR051790">
    <property type="entry name" value="Cytochrome_c-biogenesis_DsbD"/>
</dbReference>
<evidence type="ECO:0000256" key="3">
    <source>
        <dbReference type="ARBA" id="ARBA00022475"/>
    </source>
</evidence>
<dbReference type="CDD" id="cd02966">
    <property type="entry name" value="TlpA_like_family"/>
    <property type="match status" value="1"/>
</dbReference>
<evidence type="ECO:0000256" key="5">
    <source>
        <dbReference type="ARBA" id="ARBA00022989"/>
    </source>
</evidence>
<dbReference type="AlphaFoldDB" id="A0A2P7PZ44"/>
<dbReference type="GO" id="GO:0005886">
    <property type="term" value="C:plasma membrane"/>
    <property type="evidence" value="ECO:0007669"/>
    <property type="project" value="UniProtKB-SubCell"/>
</dbReference>
<proteinExistence type="inferred from homology"/>
<dbReference type="GO" id="GO:0017004">
    <property type="term" value="P:cytochrome complex assembly"/>
    <property type="evidence" value="ECO:0007669"/>
    <property type="project" value="InterPro"/>
</dbReference>
<dbReference type="SUPFAM" id="SSF52833">
    <property type="entry name" value="Thioredoxin-like"/>
    <property type="match status" value="1"/>
</dbReference>
<reference evidence="10" key="1">
    <citation type="thesis" date="2015" institute="Rutgers" country="The State University of New Jersey, 14 College Farm Rd., New Brunswick, NJ, USA">
        <title>Ammonia toxicity in bacteria and its implications for treatment of and resource recovery from highly nitrogenous organic wastes.</title>
        <authorList>
            <person name="Luther A.K."/>
        </authorList>
    </citation>
    <scope>NUCLEOTIDE SEQUENCE</scope>
    <source>
        <strain evidence="10">RT-10B</strain>
    </source>
</reference>
<evidence type="ECO:0000256" key="4">
    <source>
        <dbReference type="ARBA" id="ARBA00022692"/>
    </source>
</evidence>
<dbReference type="GO" id="GO:0016491">
    <property type="term" value="F:oxidoreductase activity"/>
    <property type="evidence" value="ECO:0007669"/>
    <property type="project" value="InterPro"/>
</dbReference>
<comment type="caution">
    <text evidence="10">The sequence shown here is derived from an EMBL/GenBank/DDBJ whole genome shotgun (WGS) entry which is preliminary data.</text>
</comment>
<dbReference type="GO" id="GO:0016209">
    <property type="term" value="F:antioxidant activity"/>
    <property type="evidence" value="ECO:0007669"/>
    <property type="project" value="InterPro"/>
</dbReference>
<dbReference type="InterPro" id="IPR003834">
    <property type="entry name" value="Cyt_c_assmbl_TM_dom"/>
</dbReference>
<feature type="transmembrane region" description="Helical" evidence="8">
    <location>
        <begin position="212"/>
        <end position="233"/>
    </location>
</feature>
<evidence type="ECO:0000256" key="8">
    <source>
        <dbReference type="SAM" id="Phobius"/>
    </source>
</evidence>
<evidence type="ECO:0000256" key="7">
    <source>
        <dbReference type="SAM" id="MobiDB-lite"/>
    </source>
</evidence>
<dbReference type="Proteomes" id="UP000241434">
    <property type="component" value="Unassembled WGS sequence"/>
</dbReference>
<accession>A0A2P7PZ44</accession>
<dbReference type="EMBL" id="JYGE01000007">
    <property type="protein sequence ID" value="PSJ30979.1"/>
    <property type="molecule type" value="Genomic_DNA"/>
</dbReference>
<keyword evidence="11" id="KW-1185">Reference proteome</keyword>
<evidence type="ECO:0000256" key="2">
    <source>
        <dbReference type="ARBA" id="ARBA00006143"/>
    </source>
</evidence>
<feature type="domain" description="Thioredoxin" evidence="9">
    <location>
        <begin position="281"/>
        <end position="426"/>
    </location>
</feature>
<feature type="transmembrane region" description="Helical" evidence="8">
    <location>
        <begin position="176"/>
        <end position="200"/>
    </location>
</feature>
<keyword evidence="5 8" id="KW-1133">Transmembrane helix</keyword>
<feature type="region of interest" description="Disordered" evidence="7">
    <location>
        <begin position="247"/>
        <end position="284"/>
    </location>
</feature>
<evidence type="ECO:0000313" key="11">
    <source>
        <dbReference type="Proteomes" id="UP000241434"/>
    </source>
</evidence>
<dbReference type="InterPro" id="IPR000866">
    <property type="entry name" value="AhpC/TSA"/>
</dbReference>
<protein>
    <submittedName>
        <fullName evidence="10">Cytochrome C biogenesis protein</fullName>
    </submittedName>
</protein>
<comment type="subcellular location">
    <subcellularLocation>
        <location evidence="1">Cell membrane</location>
        <topology evidence="1">Multi-pass membrane protein</topology>
    </subcellularLocation>
</comment>
<dbReference type="InterPro" id="IPR036249">
    <property type="entry name" value="Thioredoxin-like_sf"/>
</dbReference>
<dbReference type="Pfam" id="PF02683">
    <property type="entry name" value="DsbD_TM"/>
    <property type="match status" value="1"/>
</dbReference>
<feature type="transmembrane region" description="Helical" evidence="8">
    <location>
        <begin position="12"/>
        <end position="38"/>
    </location>
</feature>
<evidence type="ECO:0000313" key="10">
    <source>
        <dbReference type="EMBL" id="PSJ30979.1"/>
    </source>
</evidence>
<evidence type="ECO:0000259" key="9">
    <source>
        <dbReference type="PROSITE" id="PS51352"/>
    </source>
</evidence>
<dbReference type="PROSITE" id="PS00194">
    <property type="entry name" value="THIOREDOXIN_1"/>
    <property type="match status" value="1"/>
</dbReference>
<sequence length="428" mass="47210">MNSLGLASSISFVMVFIEGLVSFFSPCVIPLIPLYMGYLAGGAKVVQEDGSEIYEKKTVILHTVFFVLGISAAFFILGLGFSSLGSVFREYRDIMAKLGGVLIIILGLNQMGLFKIAFLNKQVKISNKTSGKKMNPLVAFVMGFGFSFAWTPCVGPALASVLIMASNASSVLEGNLLVLIYALGFLIPFVVLGIFTGQTLNFIKKNPKIMNIIVKIGGVVLVAMGLMLLLGTFERFESLFNGNQSPQKVEESIEESQKESEENKSSKEKAEEKIEDKEEASGERQKMLSINLEDQNGNTVNVEDFKGKVVFINFFATWCPPCKEEIPDIENLYKENGYNKNDVVVIGIAAPNQGREQDEEGIKNFIKEYNITYPVLMDRTGEIFGQYGAYSLPTTFLIDKESKVYGYVSGAIARDTMDKAIEDTKNLK</sequence>